<dbReference type="HOGENOM" id="CLU_2889473_0_0_1"/>
<proteinExistence type="predicted"/>
<evidence type="ECO:0000313" key="2">
    <source>
        <dbReference type="EnsemblPlants" id="ONIVA03G22470.1"/>
    </source>
</evidence>
<sequence length="63" mass="6908">MRLLGIAEPCIVGFAIGWGVAAGGNITTIYRDEDRSGEGRRQTHPARIYPRPRKIDGACSSRH</sequence>
<reference evidence="2" key="2">
    <citation type="submission" date="2018-04" db="EMBL/GenBank/DDBJ databases">
        <title>OnivRS2 (Oryza nivara Reference Sequence Version 2).</title>
        <authorList>
            <person name="Zhang J."/>
            <person name="Kudrna D."/>
            <person name="Lee S."/>
            <person name="Talag J."/>
            <person name="Rajasekar S."/>
            <person name="Welchert J."/>
            <person name="Hsing Y.-I."/>
            <person name="Wing R.A."/>
        </authorList>
    </citation>
    <scope>NUCLEOTIDE SEQUENCE [LARGE SCALE GENOMIC DNA]</scope>
    <source>
        <strain evidence="2">SL10</strain>
    </source>
</reference>
<evidence type="ECO:0000256" key="1">
    <source>
        <dbReference type="SAM" id="MobiDB-lite"/>
    </source>
</evidence>
<accession>A0A0E0GNU0</accession>
<evidence type="ECO:0000313" key="3">
    <source>
        <dbReference type="Proteomes" id="UP000006591"/>
    </source>
</evidence>
<dbReference type="EnsemblPlants" id="ONIVA03G22470.1">
    <property type="protein sequence ID" value="ONIVA03G22470.1"/>
    <property type="gene ID" value="ONIVA03G22470"/>
</dbReference>
<dbReference type="AlphaFoldDB" id="A0A0E0GNU0"/>
<protein>
    <submittedName>
        <fullName evidence="2">Uncharacterized protein</fullName>
    </submittedName>
</protein>
<feature type="region of interest" description="Disordered" evidence="1">
    <location>
        <begin position="33"/>
        <end position="63"/>
    </location>
</feature>
<dbReference type="Proteomes" id="UP000006591">
    <property type="component" value="Chromosome 3"/>
</dbReference>
<organism evidence="2">
    <name type="scientific">Oryza nivara</name>
    <name type="common">Indian wild rice</name>
    <name type="synonym">Oryza sativa f. spontanea</name>
    <dbReference type="NCBI Taxonomy" id="4536"/>
    <lineage>
        <taxon>Eukaryota</taxon>
        <taxon>Viridiplantae</taxon>
        <taxon>Streptophyta</taxon>
        <taxon>Embryophyta</taxon>
        <taxon>Tracheophyta</taxon>
        <taxon>Spermatophyta</taxon>
        <taxon>Magnoliopsida</taxon>
        <taxon>Liliopsida</taxon>
        <taxon>Poales</taxon>
        <taxon>Poaceae</taxon>
        <taxon>BOP clade</taxon>
        <taxon>Oryzoideae</taxon>
        <taxon>Oryzeae</taxon>
        <taxon>Oryzinae</taxon>
        <taxon>Oryza</taxon>
    </lineage>
</organism>
<reference evidence="2" key="1">
    <citation type="submission" date="2015-04" db="UniProtKB">
        <authorList>
            <consortium name="EnsemblPlants"/>
        </authorList>
    </citation>
    <scope>IDENTIFICATION</scope>
    <source>
        <strain evidence="2">SL10</strain>
    </source>
</reference>
<name>A0A0E0GNU0_ORYNI</name>
<dbReference type="Gramene" id="ONIVA03G22470.1">
    <property type="protein sequence ID" value="ONIVA03G22470.1"/>
    <property type="gene ID" value="ONIVA03G22470"/>
</dbReference>
<keyword evidence="3" id="KW-1185">Reference proteome</keyword>